<dbReference type="Gene3D" id="3.30.450.20">
    <property type="entry name" value="PAS domain"/>
    <property type="match status" value="1"/>
</dbReference>
<keyword evidence="9" id="KW-1185">Reference proteome</keyword>
<feature type="domain" description="PAS" evidence="7">
    <location>
        <begin position="304"/>
        <end position="359"/>
    </location>
</feature>
<dbReference type="PANTHER" id="PTHR24421">
    <property type="entry name" value="NITRATE/NITRITE SENSOR PROTEIN NARX-RELATED"/>
    <property type="match status" value="1"/>
</dbReference>
<accession>A0AAW4L0Y3</accession>
<comment type="caution">
    <text evidence="8">The sequence shown here is derived from an EMBL/GenBank/DDBJ whole genome shotgun (WGS) entry which is preliminary data.</text>
</comment>
<dbReference type="PROSITE" id="PS50112">
    <property type="entry name" value="PAS"/>
    <property type="match status" value="1"/>
</dbReference>
<evidence type="ECO:0000313" key="8">
    <source>
        <dbReference type="EMBL" id="MBT0664621.1"/>
    </source>
</evidence>
<dbReference type="RefSeq" id="WP_214171376.1">
    <property type="nucleotide sequence ID" value="NZ_JAHCVJ010000003.1"/>
</dbReference>
<evidence type="ECO:0000256" key="5">
    <source>
        <dbReference type="SAM" id="Phobius"/>
    </source>
</evidence>
<dbReference type="Pfam" id="PF02518">
    <property type="entry name" value="HATPase_c"/>
    <property type="match status" value="1"/>
</dbReference>
<dbReference type="InterPro" id="IPR035965">
    <property type="entry name" value="PAS-like_dom_sf"/>
</dbReference>
<feature type="coiled-coil region" evidence="4">
    <location>
        <begin position="32"/>
        <end position="59"/>
    </location>
</feature>
<dbReference type="Pfam" id="PF00989">
    <property type="entry name" value="PAS"/>
    <property type="match status" value="1"/>
</dbReference>
<proteinExistence type="predicted"/>
<dbReference type="InterPro" id="IPR011712">
    <property type="entry name" value="Sig_transdc_His_kin_sub3_dim/P"/>
</dbReference>
<dbReference type="CDD" id="cd00130">
    <property type="entry name" value="PAS"/>
    <property type="match status" value="1"/>
</dbReference>
<evidence type="ECO:0000256" key="2">
    <source>
        <dbReference type="ARBA" id="ARBA00022777"/>
    </source>
</evidence>
<dbReference type="Pfam" id="PF07730">
    <property type="entry name" value="HisKA_3"/>
    <property type="match status" value="1"/>
</dbReference>
<feature type="transmembrane region" description="Helical" evidence="5">
    <location>
        <begin position="267"/>
        <end position="289"/>
    </location>
</feature>
<evidence type="ECO:0000259" key="6">
    <source>
        <dbReference type="PROSITE" id="PS50109"/>
    </source>
</evidence>
<dbReference type="EMBL" id="JAHCVJ010000003">
    <property type="protein sequence ID" value="MBT0664621.1"/>
    <property type="molecule type" value="Genomic_DNA"/>
</dbReference>
<keyword evidence="5" id="KW-1133">Transmembrane helix</keyword>
<dbReference type="SMART" id="SM00091">
    <property type="entry name" value="PAS"/>
    <property type="match status" value="1"/>
</dbReference>
<dbReference type="Proteomes" id="UP000811899">
    <property type="component" value="Unassembled WGS sequence"/>
</dbReference>
<dbReference type="PANTHER" id="PTHR24421:SF58">
    <property type="entry name" value="SIGNAL TRANSDUCTION HISTIDINE-PROTEIN KINASE_PHOSPHATASE UHPB"/>
    <property type="match status" value="1"/>
</dbReference>
<dbReference type="NCBIfam" id="TIGR00229">
    <property type="entry name" value="sensory_box"/>
    <property type="match status" value="1"/>
</dbReference>
<dbReference type="SMART" id="SM00387">
    <property type="entry name" value="HATPase_c"/>
    <property type="match status" value="1"/>
</dbReference>
<dbReference type="InterPro" id="IPR036890">
    <property type="entry name" value="HATPase_C_sf"/>
</dbReference>
<keyword evidence="3" id="KW-0902">Two-component regulatory system</keyword>
<feature type="domain" description="Histidine kinase" evidence="6">
    <location>
        <begin position="549"/>
        <end position="641"/>
    </location>
</feature>
<dbReference type="GO" id="GO:0016020">
    <property type="term" value="C:membrane"/>
    <property type="evidence" value="ECO:0007669"/>
    <property type="project" value="InterPro"/>
</dbReference>
<dbReference type="Pfam" id="PF05228">
    <property type="entry name" value="CHASE4"/>
    <property type="match status" value="1"/>
</dbReference>
<dbReference type="InterPro" id="IPR050482">
    <property type="entry name" value="Sensor_HK_TwoCompSys"/>
</dbReference>
<keyword evidence="1" id="KW-0808">Transferase</keyword>
<keyword evidence="4" id="KW-0175">Coiled coil</keyword>
<gene>
    <name evidence="8" type="ORF">KI809_09955</name>
</gene>
<evidence type="ECO:0000259" key="7">
    <source>
        <dbReference type="PROSITE" id="PS50112"/>
    </source>
</evidence>
<evidence type="ECO:0000256" key="3">
    <source>
        <dbReference type="ARBA" id="ARBA00023012"/>
    </source>
</evidence>
<dbReference type="Gene3D" id="3.30.565.10">
    <property type="entry name" value="Histidine kinase-like ATPase, C-terminal domain"/>
    <property type="match status" value="1"/>
</dbReference>
<keyword evidence="2" id="KW-0418">Kinase</keyword>
<organism evidence="8 9">
    <name type="scientific">Geoanaerobacter pelophilus</name>
    <dbReference type="NCBI Taxonomy" id="60036"/>
    <lineage>
        <taxon>Bacteria</taxon>
        <taxon>Pseudomonadati</taxon>
        <taxon>Thermodesulfobacteriota</taxon>
        <taxon>Desulfuromonadia</taxon>
        <taxon>Geobacterales</taxon>
        <taxon>Geobacteraceae</taxon>
        <taxon>Geoanaerobacter</taxon>
    </lineage>
</organism>
<dbReference type="Gene3D" id="1.20.5.1930">
    <property type="match status" value="1"/>
</dbReference>
<dbReference type="InterPro" id="IPR005467">
    <property type="entry name" value="His_kinase_dom"/>
</dbReference>
<reference evidence="8 9" key="1">
    <citation type="submission" date="2021-05" db="EMBL/GenBank/DDBJ databases">
        <title>The draft genome of Geobacter pelophilus DSM 12255.</title>
        <authorList>
            <person name="Xu Z."/>
            <person name="Masuda Y."/>
            <person name="Itoh H."/>
            <person name="Senoo K."/>
        </authorList>
    </citation>
    <scope>NUCLEOTIDE SEQUENCE [LARGE SCALE GENOMIC DNA]</scope>
    <source>
        <strain evidence="8 9">DSM 12255</strain>
    </source>
</reference>
<evidence type="ECO:0000313" key="9">
    <source>
        <dbReference type="Proteomes" id="UP000811899"/>
    </source>
</evidence>
<dbReference type="InterPro" id="IPR000014">
    <property type="entry name" value="PAS"/>
</dbReference>
<dbReference type="InterPro" id="IPR007892">
    <property type="entry name" value="CHASE4"/>
</dbReference>
<keyword evidence="5" id="KW-0812">Transmembrane</keyword>
<protein>
    <submittedName>
        <fullName evidence="8">PAS domain S-box protein</fullName>
    </submittedName>
</protein>
<evidence type="ECO:0000256" key="4">
    <source>
        <dbReference type="SAM" id="Coils"/>
    </source>
</evidence>
<dbReference type="InterPro" id="IPR013767">
    <property type="entry name" value="PAS_fold"/>
</dbReference>
<dbReference type="PROSITE" id="PS50109">
    <property type="entry name" value="HIS_KIN"/>
    <property type="match status" value="1"/>
</dbReference>
<dbReference type="SUPFAM" id="SSF55874">
    <property type="entry name" value="ATPase domain of HSP90 chaperone/DNA topoisomerase II/histidine kinase"/>
    <property type="match status" value="1"/>
</dbReference>
<name>A0AAW4L0Y3_9BACT</name>
<dbReference type="AlphaFoldDB" id="A0AAW4L0Y3"/>
<dbReference type="CDD" id="cd16917">
    <property type="entry name" value="HATPase_UhpB-NarQ-NarX-like"/>
    <property type="match status" value="1"/>
</dbReference>
<dbReference type="GO" id="GO:0000155">
    <property type="term" value="F:phosphorelay sensor kinase activity"/>
    <property type="evidence" value="ECO:0007669"/>
    <property type="project" value="InterPro"/>
</dbReference>
<dbReference type="GO" id="GO:0046983">
    <property type="term" value="F:protein dimerization activity"/>
    <property type="evidence" value="ECO:0007669"/>
    <property type="project" value="InterPro"/>
</dbReference>
<evidence type="ECO:0000256" key="1">
    <source>
        <dbReference type="ARBA" id="ARBA00022679"/>
    </source>
</evidence>
<dbReference type="InterPro" id="IPR003594">
    <property type="entry name" value="HATPase_dom"/>
</dbReference>
<keyword evidence="5" id="KW-0472">Membrane</keyword>
<dbReference type="SUPFAM" id="SSF55785">
    <property type="entry name" value="PYP-like sensor domain (PAS domain)"/>
    <property type="match status" value="1"/>
</dbReference>
<sequence length="641" mass="70263">MKIRVGSVFGVVCIIAILCIGLPVIAFKSFALIEREELINDLRQSLNILNAETQQLSTTAGDYSGWDETYKFAQDENSQFVKNGLGESFYSKLRFNFFFIFNKDGKMLFSRGHDFHANSQKPVPDSLLKYLSPGSTLLTHNSPEHTVTGLLSIPEGTLLIVSRPILTSEYKGPVNGALVIGRFLDKPEIKRLGSLIQHNLTFINSAAQAGDNYSRLRAKLANKDAIQITIDDSDSITGYALVPDIFGKDAGILLVKKSRKLISQAKLATWLFIIICGTSLSLVISYYLLAKKRLDAAHYAEKLSSERLQAIIDLAVDGIFILDNNGRILSFNDRACEITGLAGSEMEQMTLYQLLSPNNENPPFSFALPTEGNTVTLESPLPRKGGSTAFVEMRIKQMPDGSLQCFMRDISERKALEQGLITQRDIISAMAAELSIAEERERCRIAGELHDQVAPTLLLGKMKLNSMIAANGSCECEPTTVEVEALIDRAVQDIRSLTFQMRPPILANAGLEAALKWLGEEFEGNYGLKTAITNDTSPIPLTYETRSTIFQIVRELLLNITKHAGTKQASITIARKDQMIVVTVEDNGKGFELAKSTLLQPKSGGFGIFNSQKRIEFLGGTLTIVSAPGAGTIVTIAAPIA</sequence>
<dbReference type="GO" id="GO:0006355">
    <property type="term" value="P:regulation of DNA-templated transcription"/>
    <property type="evidence" value="ECO:0007669"/>
    <property type="project" value="InterPro"/>
</dbReference>
<feature type="transmembrane region" description="Helical" evidence="5">
    <location>
        <begin position="6"/>
        <end position="27"/>
    </location>
</feature>